<keyword evidence="5" id="KW-1185">Reference proteome</keyword>
<accession>A0ABV2CNW1</accession>
<evidence type="ECO:0000313" key="4">
    <source>
        <dbReference type="EMBL" id="MET1489518.1"/>
    </source>
</evidence>
<dbReference type="PANTHER" id="PTHR30160:SF1">
    <property type="entry name" value="LIPOPOLYSACCHARIDE 1,2-N-ACETYLGLUCOSAMINETRANSFERASE-RELATED"/>
    <property type="match status" value="1"/>
</dbReference>
<feature type="region of interest" description="Disordered" evidence="3">
    <location>
        <begin position="1"/>
        <end position="23"/>
    </location>
</feature>
<evidence type="ECO:0000313" key="5">
    <source>
        <dbReference type="Proteomes" id="UP001548590"/>
    </source>
</evidence>
<proteinExistence type="predicted"/>
<name>A0ABV2CNW1_9RHOO</name>
<dbReference type="SUPFAM" id="SSF53756">
    <property type="entry name" value="UDP-Glycosyltransferase/glycogen phosphorylase"/>
    <property type="match status" value="1"/>
</dbReference>
<dbReference type="InterPro" id="IPR051199">
    <property type="entry name" value="LPS_LOS_Heptosyltrfase"/>
</dbReference>
<organism evidence="4 5">
    <name type="scientific">Uliginosibacterium paludis</name>
    <dbReference type="NCBI Taxonomy" id="1615952"/>
    <lineage>
        <taxon>Bacteria</taxon>
        <taxon>Pseudomonadati</taxon>
        <taxon>Pseudomonadota</taxon>
        <taxon>Betaproteobacteria</taxon>
        <taxon>Rhodocyclales</taxon>
        <taxon>Zoogloeaceae</taxon>
        <taxon>Uliginosibacterium</taxon>
    </lineage>
</organism>
<dbReference type="InterPro" id="IPR002201">
    <property type="entry name" value="Glyco_trans_9"/>
</dbReference>
<evidence type="ECO:0000256" key="3">
    <source>
        <dbReference type="SAM" id="MobiDB-lite"/>
    </source>
</evidence>
<dbReference type="CDD" id="cd03789">
    <property type="entry name" value="GT9_LPS_heptosyltransferase"/>
    <property type="match status" value="1"/>
</dbReference>
<dbReference type="PANTHER" id="PTHR30160">
    <property type="entry name" value="TETRAACYLDISACCHARIDE 4'-KINASE-RELATED"/>
    <property type="match status" value="1"/>
</dbReference>
<comment type="caution">
    <text evidence="4">The sequence shown here is derived from an EMBL/GenBank/DDBJ whole genome shotgun (WGS) entry which is preliminary data.</text>
</comment>
<keyword evidence="2" id="KW-0808">Transferase</keyword>
<evidence type="ECO:0000256" key="2">
    <source>
        <dbReference type="ARBA" id="ARBA00022679"/>
    </source>
</evidence>
<dbReference type="Gene3D" id="3.40.50.2000">
    <property type="entry name" value="Glycogen Phosphorylase B"/>
    <property type="match status" value="2"/>
</dbReference>
<evidence type="ECO:0000256" key="1">
    <source>
        <dbReference type="ARBA" id="ARBA00022676"/>
    </source>
</evidence>
<gene>
    <name evidence="4" type="ORF">ABVT11_06735</name>
</gene>
<dbReference type="EMBL" id="JBEWLZ010000003">
    <property type="protein sequence ID" value="MET1489518.1"/>
    <property type="molecule type" value="Genomic_DNA"/>
</dbReference>
<dbReference type="Pfam" id="PF01075">
    <property type="entry name" value="Glyco_transf_9"/>
    <property type="match status" value="1"/>
</dbReference>
<reference evidence="4 5" key="1">
    <citation type="submission" date="2024-07" db="EMBL/GenBank/DDBJ databases">
        <title>Uliginosibacterium paludis KCTC:42655.</title>
        <authorList>
            <person name="Kim M.K."/>
        </authorList>
    </citation>
    <scope>NUCLEOTIDE SEQUENCE [LARGE SCALE GENOMIC DNA]</scope>
    <source>
        <strain evidence="4 5">KCTC 42655</strain>
    </source>
</reference>
<dbReference type="RefSeq" id="WP_345925337.1">
    <property type="nucleotide sequence ID" value="NZ_JBDIVF010000002.1"/>
</dbReference>
<dbReference type="Proteomes" id="UP001548590">
    <property type="component" value="Unassembled WGS sequence"/>
</dbReference>
<protein>
    <submittedName>
        <fullName evidence="4">Glycosyltransferase family 9 protein</fullName>
    </submittedName>
</protein>
<sequence>MNATPSPHAMQPPPRLTPDGRPLRSGLSRGRYLFFNRAQHVFMRVFDALTGLSRRLETGPVSVAAPRRVLLCMQAHIGDLIYASAAIPVLRATWPEAKIDFLVHPAAAHLLAGHPDLDQLHVLTHWKLDRSGQPLWRRMLNYLRQRRGLLHQLRSRDYDLAIDLYAYFPNSVPLLRAARIPVRLGWASGGFGGLLTHARDWQLPGLHVLEWHRRLLASIPACQAHLDALAPSFPLVPEAVARCRDQLAAAGVTASYLCFHVGAGGAFKQWHESAWIALARDAERHGLPIVLLGFGREEEALAGRIAAAAPGAVNLAGRLAFAELAACIAGARLFVGLDSMAIHLAAAFGVPLVGIQPGIMDGSWRPASSRARIVTTPMPCSPCFLPGGCSRMSCLRDTPASAASLALDDLLRPGVSS</sequence>
<keyword evidence="1" id="KW-0328">Glycosyltransferase</keyword>